<keyword evidence="2" id="KW-0012">Acyltransferase</keyword>
<comment type="caution">
    <text evidence="3">The sequence shown here is derived from an EMBL/GenBank/DDBJ whole genome shotgun (WGS) entry which is preliminary data.</text>
</comment>
<dbReference type="InterPro" id="IPR023213">
    <property type="entry name" value="CAT-like_dom_sf"/>
</dbReference>
<protein>
    <submittedName>
        <fullName evidence="3">Uncharacterized protein</fullName>
    </submittedName>
</protein>
<dbReference type="GO" id="GO:0016747">
    <property type="term" value="F:acyltransferase activity, transferring groups other than amino-acyl groups"/>
    <property type="evidence" value="ECO:0007669"/>
    <property type="project" value="UniProtKB-ARBA"/>
</dbReference>
<evidence type="ECO:0000313" key="3">
    <source>
        <dbReference type="EMBL" id="GKV29175.1"/>
    </source>
</evidence>
<reference evidence="3 4" key="1">
    <citation type="journal article" date="2021" name="Commun. Biol.">
        <title>The genome of Shorea leprosula (Dipterocarpaceae) highlights the ecological relevance of drought in aseasonal tropical rainforests.</title>
        <authorList>
            <person name="Ng K.K.S."/>
            <person name="Kobayashi M.J."/>
            <person name="Fawcett J.A."/>
            <person name="Hatakeyama M."/>
            <person name="Paape T."/>
            <person name="Ng C.H."/>
            <person name="Ang C.C."/>
            <person name="Tnah L.H."/>
            <person name="Lee C.T."/>
            <person name="Nishiyama T."/>
            <person name="Sese J."/>
            <person name="O'Brien M.J."/>
            <person name="Copetti D."/>
            <person name="Mohd Noor M.I."/>
            <person name="Ong R.C."/>
            <person name="Putra M."/>
            <person name="Sireger I.Z."/>
            <person name="Indrioko S."/>
            <person name="Kosugi Y."/>
            <person name="Izuno A."/>
            <person name="Isagi Y."/>
            <person name="Lee S.L."/>
            <person name="Shimizu K.K."/>
        </authorList>
    </citation>
    <scope>NUCLEOTIDE SEQUENCE [LARGE SCALE GENOMIC DNA]</scope>
    <source>
        <strain evidence="3">214</strain>
    </source>
</reference>
<dbReference type="AlphaFoldDB" id="A0AAV5KX59"/>
<dbReference type="Proteomes" id="UP001054252">
    <property type="component" value="Unassembled WGS sequence"/>
</dbReference>
<proteinExistence type="predicted"/>
<keyword evidence="1" id="KW-0808">Transferase</keyword>
<organism evidence="3 4">
    <name type="scientific">Rubroshorea leprosula</name>
    <dbReference type="NCBI Taxonomy" id="152421"/>
    <lineage>
        <taxon>Eukaryota</taxon>
        <taxon>Viridiplantae</taxon>
        <taxon>Streptophyta</taxon>
        <taxon>Embryophyta</taxon>
        <taxon>Tracheophyta</taxon>
        <taxon>Spermatophyta</taxon>
        <taxon>Magnoliopsida</taxon>
        <taxon>eudicotyledons</taxon>
        <taxon>Gunneridae</taxon>
        <taxon>Pentapetalae</taxon>
        <taxon>rosids</taxon>
        <taxon>malvids</taxon>
        <taxon>Malvales</taxon>
        <taxon>Dipterocarpaceae</taxon>
        <taxon>Rubroshorea</taxon>
    </lineage>
</organism>
<keyword evidence="4" id="KW-1185">Reference proteome</keyword>
<sequence>MQRLFFFDFPYPTLHFTQTVLPSLKTSLSHTLQHFFPFAGYLVLPPRPQQPYILYKEGDSVPFVVAESMANFNHLAGNHARTIGEFQQLLVTRLPRVLVMGGCKQQNAMAVRVTVFPNSGVSIGITFSHAVADGRAFAHFMKSWASIYRAQGDLTSLNGSLPIYNRDLIGDPGGLASIFMKDVWDWEGLSSISLQQLRITKVISRSQIEILKNWVRNKNATESQPEQLRLSSFIVTCAYMWVCLIRSEEREIGDDELYHLVFMADCRDRLKLAATYFGNCLEIRFAEAKRKELVGENGVLAAAMAIGREVSELDKGVLGGAEKWLSRAKEVFQSGVHTVSVAGSPKLRVYETDFGWGRPKKTEVAHLGSYGAMSISESGGEEGGVEFGLALSQDELEKFNVAFKQGWLGLR</sequence>
<dbReference type="EMBL" id="BPVZ01000082">
    <property type="protein sequence ID" value="GKV29175.1"/>
    <property type="molecule type" value="Genomic_DNA"/>
</dbReference>
<evidence type="ECO:0000313" key="4">
    <source>
        <dbReference type="Proteomes" id="UP001054252"/>
    </source>
</evidence>
<dbReference type="Pfam" id="PF02458">
    <property type="entry name" value="Transferase"/>
    <property type="match status" value="1"/>
</dbReference>
<name>A0AAV5KX59_9ROSI</name>
<accession>A0AAV5KX59</accession>
<dbReference type="PANTHER" id="PTHR31625">
    <property type="match status" value="1"/>
</dbReference>
<gene>
    <name evidence="3" type="ORF">SLEP1_g38123</name>
</gene>
<evidence type="ECO:0000256" key="2">
    <source>
        <dbReference type="ARBA" id="ARBA00023315"/>
    </source>
</evidence>
<dbReference type="InterPro" id="IPR051504">
    <property type="entry name" value="Plant_metabolite_acyltrans"/>
</dbReference>
<dbReference type="Gene3D" id="3.30.559.10">
    <property type="entry name" value="Chloramphenicol acetyltransferase-like domain"/>
    <property type="match status" value="2"/>
</dbReference>
<evidence type="ECO:0000256" key="1">
    <source>
        <dbReference type="ARBA" id="ARBA00022679"/>
    </source>
</evidence>